<feature type="signal peptide" evidence="2">
    <location>
        <begin position="1"/>
        <end position="22"/>
    </location>
</feature>
<dbReference type="InterPro" id="IPR008928">
    <property type="entry name" value="6-hairpin_glycosidase_sf"/>
</dbReference>
<dbReference type="GO" id="GO:0016787">
    <property type="term" value="F:hydrolase activity"/>
    <property type="evidence" value="ECO:0007669"/>
    <property type="project" value="UniProtKB-KW"/>
</dbReference>
<dbReference type="AlphaFoldDB" id="A0A1H7QBX4"/>
<dbReference type="SUPFAM" id="SSF48208">
    <property type="entry name" value="Six-hairpin glycosidases"/>
    <property type="match status" value="1"/>
</dbReference>
<keyword evidence="1 3" id="KW-0378">Hydrolase</keyword>
<keyword evidence="4" id="KW-1185">Reference proteome</keyword>
<evidence type="ECO:0000313" key="3">
    <source>
        <dbReference type="EMBL" id="SEL45661.1"/>
    </source>
</evidence>
<dbReference type="SUPFAM" id="SSF52317">
    <property type="entry name" value="Class I glutamine amidotransferase-like"/>
    <property type="match status" value="1"/>
</dbReference>
<dbReference type="STRING" id="407022.SAMN05661044_02543"/>
<dbReference type="RefSeq" id="WP_093324715.1">
    <property type="nucleotide sequence ID" value="NZ_FOAF01000002.1"/>
</dbReference>
<keyword evidence="2" id="KW-0732">Signal</keyword>
<organism evidence="3 4">
    <name type="scientific">Olivibacter domesticus</name>
    <name type="common">Pseudosphingobacterium domesticum</name>
    <dbReference type="NCBI Taxonomy" id="407022"/>
    <lineage>
        <taxon>Bacteria</taxon>
        <taxon>Pseudomonadati</taxon>
        <taxon>Bacteroidota</taxon>
        <taxon>Sphingobacteriia</taxon>
        <taxon>Sphingobacteriales</taxon>
        <taxon>Sphingobacteriaceae</taxon>
        <taxon>Olivibacter</taxon>
    </lineage>
</organism>
<evidence type="ECO:0000313" key="4">
    <source>
        <dbReference type="Proteomes" id="UP000199421"/>
    </source>
</evidence>
<dbReference type="InterPro" id="IPR012341">
    <property type="entry name" value="6hp_glycosidase-like_sf"/>
</dbReference>
<evidence type="ECO:0000256" key="2">
    <source>
        <dbReference type="SAM" id="SignalP"/>
    </source>
</evidence>
<dbReference type="InterPro" id="IPR052043">
    <property type="entry name" value="PolySaccharide_Degr_Enz"/>
</dbReference>
<dbReference type="OrthoDB" id="6381507at2"/>
<dbReference type="GO" id="GO:0005975">
    <property type="term" value="P:carbohydrate metabolic process"/>
    <property type="evidence" value="ECO:0007669"/>
    <property type="project" value="InterPro"/>
</dbReference>
<name>A0A1H7QBX4_OLID1</name>
<protein>
    <submittedName>
        <fullName evidence="3">Unsaturated rhamnogalacturonyl hydrolase</fullName>
    </submittedName>
</protein>
<reference evidence="4" key="1">
    <citation type="submission" date="2016-10" db="EMBL/GenBank/DDBJ databases">
        <authorList>
            <person name="Varghese N."/>
            <person name="Submissions S."/>
        </authorList>
    </citation>
    <scope>NUCLEOTIDE SEQUENCE [LARGE SCALE GENOMIC DNA]</scope>
    <source>
        <strain evidence="4">DSM 18733</strain>
    </source>
</reference>
<dbReference type="Gene3D" id="1.50.10.10">
    <property type="match status" value="1"/>
</dbReference>
<dbReference type="PANTHER" id="PTHR33886:SF8">
    <property type="entry name" value="UNSATURATED RHAMNOGALACTURONAN HYDROLASE (EUROFUNG)"/>
    <property type="match status" value="1"/>
</dbReference>
<accession>A0A1H7QBX4</accession>
<dbReference type="EMBL" id="FOAF01000002">
    <property type="protein sequence ID" value="SEL45661.1"/>
    <property type="molecule type" value="Genomic_DNA"/>
</dbReference>
<dbReference type="Proteomes" id="UP000199421">
    <property type="component" value="Unassembled WGS sequence"/>
</dbReference>
<dbReference type="InterPro" id="IPR010905">
    <property type="entry name" value="Glyco_hydro_88"/>
</dbReference>
<dbReference type="Pfam" id="PF07470">
    <property type="entry name" value="Glyco_hydro_88"/>
    <property type="match status" value="1"/>
</dbReference>
<sequence length="633" mass="72702">MNRILKNILITGSFLISLQALAQEKKYSELMTQTAMRSWPDAFTLDKGQEAKWSYDLGVILKGVEGVWKNTADKQYFDYIQHKMDHYVQEDGTINAYKMDDYNIDFINNGKILLFLYQVTGKEKYLKAVQHLRKQLDTHPRTKQGSFWHKKIYTHQVWLDGLYMGQPFYAEYAKLFNEPEAFDDISKQFILIEKNTRDEKTGLLYHGWDESKEQKWADKNTGRSPNFWSRALGWYGMALVDVLDYFPKNHAGRDSIIAILNRYADAVTKVQQPNGLWYQVTDMPEKKGNYPEASASSMLVYTLAKGVRLGYLPSKFLKNAESGYKGILKEFIEEDSQGRVNLNGTVKVSGLGGTPYRDGSFEYYMSEPVIQNDPKGIGAFIQCAVEMEMLPNLKFAKGKKVVLDYYYNNEKRKNLLGQQERYHYTWEEQDNGGYSLLGYIFQSYGAQTDSLNTKPTKENLRKANVYIIVDPDTEKETDNPSYIQEPEIEAIMSWVKKGGTLVLLGNDAGNAEFKHFNLLANRFGIHFKEDNNLLVKNNNYEQGAVSVPQGNDIFSKPYKLYLKEISSLTVYAPAIPVLGVNNINVMATAKYGMGKIFALGDPWIYNEYLDGRKLPADFQNYPAAHDWVKWLLK</sequence>
<dbReference type="InterPro" id="IPR029062">
    <property type="entry name" value="Class_I_gatase-like"/>
</dbReference>
<feature type="chain" id="PRO_5011668709" evidence="2">
    <location>
        <begin position="23"/>
        <end position="633"/>
    </location>
</feature>
<gene>
    <name evidence="3" type="ORF">SAMN05661044_02543</name>
</gene>
<proteinExistence type="predicted"/>
<evidence type="ECO:0000256" key="1">
    <source>
        <dbReference type="ARBA" id="ARBA00022801"/>
    </source>
</evidence>
<dbReference type="PANTHER" id="PTHR33886">
    <property type="entry name" value="UNSATURATED RHAMNOGALACTURONAN HYDROLASE (EUROFUNG)"/>
    <property type="match status" value="1"/>
</dbReference>